<evidence type="ECO:0000313" key="2">
    <source>
        <dbReference type="Proteomes" id="UP000805193"/>
    </source>
</evidence>
<organism evidence="1 2">
    <name type="scientific">Ixodes persulcatus</name>
    <name type="common">Taiga tick</name>
    <dbReference type="NCBI Taxonomy" id="34615"/>
    <lineage>
        <taxon>Eukaryota</taxon>
        <taxon>Metazoa</taxon>
        <taxon>Ecdysozoa</taxon>
        <taxon>Arthropoda</taxon>
        <taxon>Chelicerata</taxon>
        <taxon>Arachnida</taxon>
        <taxon>Acari</taxon>
        <taxon>Parasitiformes</taxon>
        <taxon>Ixodida</taxon>
        <taxon>Ixodoidea</taxon>
        <taxon>Ixodidae</taxon>
        <taxon>Ixodinae</taxon>
        <taxon>Ixodes</taxon>
    </lineage>
</organism>
<evidence type="ECO:0000313" key="1">
    <source>
        <dbReference type="EMBL" id="KAG0416842.1"/>
    </source>
</evidence>
<reference evidence="1 2" key="1">
    <citation type="journal article" date="2020" name="Cell">
        <title>Large-Scale Comparative Analyses of Tick Genomes Elucidate Their Genetic Diversity and Vector Capacities.</title>
        <authorList>
            <consortium name="Tick Genome and Microbiome Consortium (TIGMIC)"/>
            <person name="Jia N."/>
            <person name="Wang J."/>
            <person name="Shi W."/>
            <person name="Du L."/>
            <person name="Sun Y."/>
            <person name="Zhan W."/>
            <person name="Jiang J.F."/>
            <person name="Wang Q."/>
            <person name="Zhang B."/>
            <person name="Ji P."/>
            <person name="Bell-Sakyi L."/>
            <person name="Cui X.M."/>
            <person name="Yuan T.T."/>
            <person name="Jiang B.G."/>
            <person name="Yang W.F."/>
            <person name="Lam T.T."/>
            <person name="Chang Q.C."/>
            <person name="Ding S.J."/>
            <person name="Wang X.J."/>
            <person name="Zhu J.G."/>
            <person name="Ruan X.D."/>
            <person name="Zhao L."/>
            <person name="Wei J.T."/>
            <person name="Ye R.Z."/>
            <person name="Que T.C."/>
            <person name="Du C.H."/>
            <person name="Zhou Y.H."/>
            <person name="Cheng J.X."/>
            <person name="Dai P.F."/>
            <person name="Guo W.B."/>
            <person name="Han X.H."/>
            <person name="Huang E.J."/>
            <person name="Li L.F."/>
            <person name="Wei W."/>
            <person name="Gao Y.C."/>
            <person name="Liu J.Z."/>
            <person name="Shao H.Z."/>
            <person name="Wang X."/>
            <person name="Wang C.C."/>
            <person name="Yang T.C."/>
            <person name="Huo Q.B."/>
            <person name="Li W."/>
            <person name="Chen H.Y."/>
            <person name="Chen S.E."/>
            <person name="Zhou L.G."/>
            <person name="Ni X.B."/>
            <person name="Tian J.H."/>
            <person name="Sheng Y."/>
            <person name="Liu T."/>
            <person name="Pan Y.S."/>
            <person name="Xia L.Y."/>
            <person name="Li J."/>
            <person name="Zhao F."/>
            <person name="Cao W.C."/>
        </authorList>
    </citation>
    <scope>NUCLEOTIDE SEQUENCE [LARGE SCALE GENOMIC DNA]</scope>
    <source>
        <strain evidence="1">Iper-2018</strain>
    </source>
</reference>
<keyword evidence="2" id="KW-1185">Reference proteome</keyword>
<gene>
    <name evidence="1" type="ORF">HPB47_006069</name>
</gene>
<accession>A0AC60PBK9</accession>
<protein>
    <submittedName>
        <fullName evidence="1">Uncharacterized protein</fullName>
    </submittedName>
</protein>
<comment type="caution">
    <text evidence="1">The sequence shown here is derived from an EMBL/GenBank/DDBJ whole genome shotgun (WGS) entry which is preliminary data.</text>
</comment>
<name>A0AC60PBK9_IXOPE</name>
<proteinExistence type="predicted"/>
<dbReference type="EMBL" id="JABSTQ010010911">
    <property type="protein sequence ID" value="KAG0416842.1"/>
    <property type="molecule type" value="Genomic_DNA"/>
</dbReference>
<dbReference type="Proteomes" id="UP000805193">
    <property type="component" value="Unassembled WGS sequence"/>
</dbReference>
<sequence>MSSRRLPLPSKQTVSTDAAEDTIRDAIVDDVGSNGVTGNSIVLVNRIANEDATIDSIADVDIVANKNATTYSIANAGPSAMPMPLVPGEAEPEEEDIGGRGEEDWCVGGEMRRPMNAFFIFCKRHRSVILGEWWATLESDEKNTYTELAKQYKEAFMKANPDFKWCKMPTPTTRTLLTRTKGAKGDSLRWSPDHPRAEENHAEGDLPRLPTPKGNHPQPLPPPPPVTVNIAPVALNPPMSCKPPKKRYLENMENGTYGSGNAAAARVKSDSSPSPSPSPSPAPCGVAQPAGRTSTDQQTNNACTALLELAEGCQTTKKPACRPKPPDFGPATESREGGSSPPASVAPRGFGPIPMFDVCAANRIIDQAFSQTAPTTTAGPASVAAAPPFLALTAAPPAVATASNAAPTTAAAPAGGFFNVSSAKNLAQSLSRAEDEEEPLNLSKEKPTTTIKACQQDIIDHIIEKFLCGPSNVAPLDGTENVALAAAIAGAQPQPRAALPPPSGDVEDSAESPRRPGKAGVARRKGPSASSPNKRARLAQAQDEDGGSSPERGESTGSRKSQRSCKGQRYQALLSEGVLPGAAKERKGGKRGEGEEEDAGREEGEEDGDRGRRKGCREEDGGGKASRKGSGSFNLDAQIAALPKCSMDSFTRRRSSKKKCKGGTEDGEFACRDDRFQSDTDPSKDPDFRPSPAGRRPRHRSESGASNTDNDAPADGPDSPEEAPCSPGGSRDLATPKKFKTG</sequence>